<dbReference type="Pfam" id="PF00211">
    <property type="entry name" value="Guanylate_cyc"/>
    <property type="match status" value="1"/>
</dbReference>
<dbReference type="RefSeq" id="WP_106773654.1">
    <property type="nucleotide sequence ID" value="NZ_PXYK01000018.1"/>
</dbReference>
<sequence length="305" mass="32154">MPALVRDLTSGTAYELGEASLIGRGEGASVRLSDASVSRQHASIRHEQAGFWIVDLGSANGTFVNGMAVAAARVLRHGDRIRLGNAMLAFEEESGTSAAAGLPPEERTQISRLSPEPPKGEPVTILVADLKGFTAICALLTAEETAALLSEWYADCDAILKRHGATIDKFIGDGVFAYWHGTGSETRKQALLAAVGLRAVEAAPASPTRLRLKSRHGVALDCRVGLHVGQAAIGAMGKGINTALGDAVNIAFRIEGLTRALERPVLVSAAFIEGWPDADRRFEPCGFHVVKGQTEPVEVFAPAGL</sequence>
<evidence type="ECO:0000313" key="4">
    <source>
        <dbReference type="EMBL" id="PSJ57194.1"/>
    </source>
</evidence>
<dbReference type="CDD" id="cd00060">
    <property type="entry name" value="FHA"/>
    <property type="match status" value="1"/>
</dbReference>
<dbReference type="InterPro" id="IPR050697">
    <property type="entry name" value="Adenylyl/Guanylyl_Cyclase_3/4"/>
</dbReference>
<dbReference type="InterPro" id="IPR001054">
    <property type="entry name" value="A/G_cyclase"/>
</dbReference>
<organism evidence="4 5">
    <name type="scientific">Kumtagia ephedrae</name>
    <dbReference type="NCBI Taxonomy" id="2116701"/>
    <lineage>
        <taxon>Bacteria</taxon>
        <taxon>Pseudomonadati</taxon>
        <taxon>Pseudomonadota</taxon>
        <taxon>Alphaproteobacteria</taxon>
        <taxon>Hyphomicrobiales</taxon>
        <taxon>Phyllobacteriaceae</taxon>
        <taxon>Kumtagia</taxon>
    </lineage>
</organism>
<dbReference type="InterPro" id="IPR008984">
    <property type="entry name" value="SMAD_FHA_dom_sf"/>
</dbReference>
<dbReference type="SMART" id="SM00240">
    <property type="entry name" value="FHA"/>
    <property type="match status" value="1"/>
</dbReference>
<dbReference type="AlphaFoldDB" id="A0A2P7S431"/>
<dbReference type="EMBL" id="PXYK01000018">
    <property type="protein sequence ID" value="PSJ57194.1"/>
    <property type="molecule type" value="Genomic_DNA"/>
</dbReference>
<dbReference type="SUPFAM" id="SSF49879">
    <property type="entry name" value="SMAD/FHA domain"/>
    <property type="match status" value="1"/>
</dbReference>
<dbReference type="Gene3D" id="2.60.200.20">
    <property type="match status" value="1"/>
</dbReference>
<reference evidence="4 5" key="1">
    <citation type="submission" date="2018-03" db="EMBL/GenBank/DDBJ databases">
        <title>The draft genome of Mesorhizobium sp. 6GN-30.</title>
        <authorList>
            <person name="Liu L."/>
            <person name="Li L."/>
            <person name="Wang T."/>
            <person name="Zhang X."/>
            <person name="Liang L."/>
        </authorList>
    </citation>
    <scope>NUCLEOTIDE SEQUENCE [LARGE SCALE GENOMIC DNA]</scope>
    <source>
        <strain evidence="4 5">6GN30</strain>
    </source>
</reference>
<feature type="domain" description="FHA" evidence="2">
    <location>
        <begin position="20"/>
        <end position="69"/>
    </location>
</feature>
<dbReference type="PROSITE" id="PS50006">
    <property type="entry name" value="FHA_DOMAIN"/>
    <property type="match status" value="1"/>
</dbReference>
<protein>
    <recommendedName>
        <fullName evidence="6">Adenylate/guanylate cyclase domain-containing protein</fullName>
    </recommendedName>
</protein>
<dbReference type="SMART" id="SM00044">
    <property type="entry name" value="CYCc"/>
    <property type="match status" value="1"/>
</dbReference>
<comment type="caution">
    <text evidence="4">The sequence shown here is derived from an EMBL/GenBank/DDBJ whole genome shotgun (WGS) entry which is preliminary data.</text>
</comment>
<dbReference type="Gene3D" id="3.30.70.1230">
    <property type="entry name" value="Nucleotide cyclase"/>
    <property type="match status" value="1"/>
</dbReference>
<dbReference type="InterPro" id="IPR000253">
    <property type="entry name" value="FHA_dom"/>
</dbReference>
<dbReference type="SUPFAM" id="SSF55073">
    <property type="entry name" value="Nucleotide cyclase"/>
    <property type="match status" value="1"/>
</dbReference>
<evidence type="ECO:0000259" key="3">
    <source>
        <dbReference type="PROSITE" id="PS50125"/>
    </source>
</evidence>
<proteinExistence type="predicted"/>
<dbReference type="CDD" id="cd07302">
    <property type="entry name" value="CHD"/>
    <property type="match status" value="1"/>
</dbReference>
<feature type="region of interest" description="Disordered" evidence="1">
    <location>
        <begin position="95"/>
        <end position="117"/>
    </location>
</feature>
<dbReference type="GO" id="GO:0009190">
    <property type="term" value="P:cyclic nucleotide biosynthetic process"/>
    <property type="evidence" value="ECO:0007669"/>
    <property type="project" value="InterPro"/>
</dbReference>
<dbReference type="InterPro" id="IPR029787">
    <property type="entry name" value="Nucleotide_cyclase"/>
</dbReference>
<keyword evidence="5" id="KW-1185">Reference proteome</keyword>
<evidence type="ECO:0000256" key="1">
    <source>
        <dbReference type="SAM" id="MobiDB-lite"/>
    </source>
</evidence>
<name>A0A2P7S431_9HYPH</name>
<evidence type="ECO:0000313" key="5">
    <source>
        <dbReference type="Proteomes" id="UP000241229"/>
    </source>
</evidence>
<accession>A0A2P7S431</accession>
<gene>
    <name evidence="4" type="ORF">C7I84_18270</name>
</gene>
<dbReference type="PANTHER" id="PTHR43081">
    <property type="entry name" value="ADENYLATE CYCLASE, TERMINAL-DIFFERENTIATION SPECIFIC-RELATED"/>
    <property type="match status" value="1"/>
</dbReference>
<dbReference type="OrthoDB" id="9789782at2"/>
<dbReference type="Proteomes" id="UP000241229">
    <property type="component" value="Unassembled WGS sequence"/>
</dbReference>
<evidence type="ECO:0008006" key="6">
    <source>
        <dbReference type="Google" id="ProtNLM"/>
    </source>
</evidence>
<dbReference type="PROSITE" id="PS50125">
    <property type="entry name" value="GUANYLATE_CYCLASE_2"/>
    <property type="match status" value="1"/>
</dbReference>
<dbReference type="GO" id="GO:0004016">
    <property type="term" value="F:adenylate cyclase activity"/>
    <property type="evidence" value="ECO:0007669"/>
    <property type="project" value="UniProtKB-ARBA"/>
</dbReference>
<evidence type="ECO:0000259" key="2">
    <source>
        <dbReference type="PROSITE" id="PS50006"/>
    </source>
</evidence>
<feature type="domain" description="Guanylate cyclase" evidence="3">
    <location>
        <begin position="124"/>
        <end position="255"/>
    </location>
</feature>
<dbReference type="PANTHER" id="PTHR43081:SF1">
    <property type="entry name" value="ADENYLATE CYCLASE, TERMINAL-DIFFERENTIATION SPECIFIC"/>
    <property type="match status" value="1"/>
</dbReference>
<dbReference type="GO" id="GO:0035556">
    <property type="term" value="P:intracellular signal transduction"/>
    <property type="evidence" value="ECO:0007669"/>
    <property type="project" value="InterPro"/>
</dbReference>
<dbReference type="Pfam" id="PF00498">
    <property type="entry name" value="FHA"/>
    <property type="match status" value="1"/>
</dbReference>